<accession>A0A2W4L5K0</accession>
<dbReference type="AlphaFoldDB" id="A0A2W4L5K0"/>
<organism evidence="1">
    <name type="scientific">Thermocrispum agreste</name>
    <dbReference type="NCBI Taxonomy" id="37925"/>
    <lineage>
        <taxon>Bacteria</taxon>
        <taxon>Bacillati</taxon>
        <taxon>Actinomycetota</taxon>
        <taxon>Actinomycetes</taxon>
        <taxon>Pseudonocardiales</taxon>
        <taxon>Pseudonocardiaceae</taxon>
        <taxon>Thermocrispum</taxon>
    </lineage>
</organism>
<reference evidence="1" key="1">
    <citation type="submission" date="2018-05" db="EMBL/GenBank/DDBJ databases">
        <authorList>
            <person name="Lanie J.A."/>
            <person name="Ng W.-L."/>
            <person name="Kazmierczak K.M."/>
            <person name="Andrzejewski T.M."/>
            <person name="Davidsen T.M."/>
            <person name="Wayne K.J."/>
            <person name="Tettelin H."/>
            <person name="Glass J.I."/>
            <person name="Rusch D."/>
            <person name="Podicherti R."/>
            <person name="Tsui H.-C.T."/>
            <person name="Winkler M.E."/>
        </authorList>
    </citation>
    <scope>NUCLEOTIDE SEQUENCE</scope>
    <source>
        <strain evidence="1">ZC4RG45</strain>
    </source>
</reference>
<dbReference type="EMBL" id="QGUI01000809">
    <property type="protein sequence ID" value="PZM90896.1"/>
    <property type="molecule type" value="Genomic_DNA"/>
</dbReference>
<proteinExistence type="predicted"/>
<name>A0A2W4L5K0_9PSEU</name>
<evidence type="ECO:0008006" key="2">
    <source>
        <dbReference type="Google" id="ProtNLM"/>
    </source>
</evidence>
<gene>
    <name evidence="1" type="ORF">DIU77_17350</name>
</gene>
<sequence length="98" mass="11027">MIRGDLWRYDPKGSPRQRTVLIVSADGISNSTRRWVYGLDVVDSDPGDILSVRLGDGRWVNGTSLSRLWRDWLTEQVGTVDNDVRDAVDGLLRTALDL</sequence>
<evidence type="ECO:0000313" key="1">
    <source>
        <dbReference type="EMBL" id="PZM90896.1"/>
    </source>
</evidence>
<comment type="caution">
    <text evidence="1">The sequence shown here is derived from an EMBL/GenBank/DDBJ whole genome shotgun (WGS) entry which is preliminary data.</text>
</comment>
<protein>
    <recommendedName>
        <fullName evidence="2">Type II toxin-antitoxin system PemK/MazF family toxin</fullName>
    </recommendedName>
</protein>